<dbReference type="GO" id="GO:0015288">
    <property type="term" value="F:porin activity"/>
    <property type="evidence" value="ECO:0007669"/>
    <property type="project" value="InterPro"/>
</dbReference>
<evidence type="ECO:0000256" key="1">
    <source>
        <dbReference type="ARBA" id="ARBA00008769"/>
    </source>
</evidence>
<dbReference type="InterPro" id="IPR007049">
    <property type="entry name" value="Carb-sel_porin_OprB"/>
</dbReference>
<dbReference type="OrthoDB" id="177316at2"/>
<dbReference type="RefSeq" id="WP_145287135.1">
    <property type="nucleotide sequence ID" value="NZ_CP036291.1"/>
</dbReference>
<dbReference type="Gene3D" id="2.40.160.180">
    <property type="entry name" value="Carbohydrate-selective porin OprB"/>
    <property type="match status" value="1"/>
</dbReference>
<dbReference type="Proteomes" id="UP000317429">
    <property type="component" value="Chromosome"/>
</dbReference>
<keyword evidence="4" id="KW-1185">Reference proteome</keyword>
<dbReference type="GO" id="GO:0008643">
    <property type="term" value="P:carbohydrate transport"/>
    <property type="evidence" value="ECO:0007669"/>
    <property type="project" value="InterPro"/>
</dbReference>
<dbReference type="PANTHER" id="PTHR37944">
    <property type="entry name" value="PORIN B"/>
    <property type="match status" value="1"/>
</dbReference>
<evidence type="ECO:0000313" key="3">
    <source>
        <dbReference type="EMBL" id="QDU89839.1"/>
    </source>
</evidence>
<dbReference type="EMBL" id="CP036291">
    <property type="protein sequence ID" value="QDU89839.1"/>
    <property type="molecule type" value="Genomic_DNA"/>
</dbReference>
<dbReference type="InterPro" id="IPR038673">
    <property type="entry name" value="OprB_sf"/>
</dbReference>
<proteinExistence type="inferred from homology"/>
<protein>
    <submittedName>
        <fullName evidence="3">Carbohydrate-selective porin, OprB family</fullName>
    </submittedName>
</protein>
<organism evidence="3 4">
    <name type="scientific">Pirellulimonas nuda</name>
    <dbReference type="NCBI Taxonomy" id="2528009"/>
    <lineage>
        <taxon>Bacteria</taxon>
        <taxon>Pseudomonadati</taxon>
        <taxon>Planctomycetota</taxon>
        <taxon>Planctomycetia</taxon>
        <taxon>Pirellulales</taxon>
        <taxon>Lacipirellulaceae</taxon>
        <taxon>Pirellulimonas</taxon>
    </lineage>
</organism>
<evidence type="ECO:0000256" key="2">
    <source>
        <dbReference type="RuleBase" id="RU363072"/>
    </source>
</evidence>
<evidence type="ECO:0000313" key="4">
    <source>
        <dbReference type="Proteomes" id="UP000317429"/>
    </source>
</evidence>
<dbReference type="KEGG" id="pnd:Pla175_32350"/>
<sequence length="477" mass="50596">MTNRLSTRAALVLGGRGLIASALLLGAGSQARGSDGVNDIQFATSQWEASPQAVGTADPVSLASCDSQPCRCCCCPDPPGYGYCIHTELGDHLAQSLTSATEAMAAHGVTYLGQATQFYQGVASGGAEQTFDYGGKIDQFLILDSTKLGLWEGTTMTMHAETRFGEDVNFDAVGLAPVNGAMLYPQEGEHSTAITGLSLAQNLTEDLQATAGKFNGFDLFYSLYPQTGRGVNGFMNVSMIIPVSVARTVPLSFMGAGAMKMNGTQPQAGLIVFDNQSVATTSGFDDMFNNGANIMGFVRFFTDVADLPGSHFFSGIWSTGEYTSLDRTDFVFVPGQGIQSTPVGGAYTLLYIYEKALWMDGCNPKRNISVLSMWGLADQQTSPVGWSANVALQASGFRDSRPHDAVGIGYFHTGLSNDFVNLLSPVLDLRDVDGVELYYSAAISQSFQLTGDLQVIEPAIADNDTAVVVGLRGTVGF</sequence>
<dbReference type="AlphaFoldDB" id="A0A518DED8"/>
<dbReference type="GO" id="GO:0016020">
    <property type="term" value="C:membrane"/>
    <property type="evidence" value="ECO:0007669"/>
    <property type="project" value="InterPro"/>
</dbReference>
<dbReference type="PANTHER" id="PTHR37944:SF1">
    <property type="entry name" value="PORIN B"/>
    <property type="match status" value="1"/>
</dbReference>
<reference evidence="3 4" key="1">
    <citation type="submission" date="2019-02" db="EMBL/GenBank/DDBJ databases">
        <title>Deep-cultivation of Planctomycetes and their phenomic and genomic characterization uncovers novel biology.</title>
        <authorList>
            <person name="Wiegand S."/>
            <person name="Jogler M."/>
            <person name="Boedeker C."/>
            <person name="Pinto D."/>
            <person name="Vollmers J."/>
            <person name="Rivas-Marin E."/>
            <person name="Kohn T."/>
            <person name="Peeters S.H."/>
            <person name="Heuer A."/>
            <person name="Rast P."/>
            <person name="Oberbeckmann S."/>
            <person name="Bunk B."/>
            <person name="Jeske O."/>
            <person name="Meyerdierks A."/>
            <person name="Storesund J.E."/>
            <person name="Kallscheuer N."/>
            <person name="Luecker S."/>
            <person name="Lage O.M."/>
            <person name="Pohl T."/>
            <person name="Merkel B.J."/>
            <person name="Hornburger P."/>
            <person name="Mueller R.-W."/>
            <person name="Bruemmer F."/>
            <person name="Labrenz M."/>
            <person name="Spormann A.M."/>
            <person name="Op den Camp H."/>
            <person name="Overmann J."/>
            <person name="Amann R."/>
            <person name="Jetten M.S.M."/>
            <person name="Mascher T."/>
            <person name="Medema M.H."/>
            <person name="Devos D.P."/>
            <person name="Kaster A.-K."/>
            <person name="Ovreas L."/>
            <person name="Rohde M."/>
            <person name="Galperin M.Y."/>
            <person name="Jogler C."/>
        </authorList>
    </citation>
    <scope>NUCLEOTIDE SEQUENCE [LARGE SCALE GENOMIC DNA]</scope>
    <source>
        <strain evidence="3 4">Pla175</strain>
    </source>
</reference>
<accession>A0A518DED8</accession>
<gene>
    <name evidence="3" type="ORF">Pla175_32350</name>
</gene>
<name>A0A518DED8_9BACT</name>
<dbReference type="InterPro" id="IPR052932">
    <property type="entry name" value="OprB_Porin"/>
</dbReference>
<dbReference type="Pfam" id="PF04966">
    <property type="entry name" value="OprB"/>
    <property type="match status" value="1"/>
</dbReference>
<comment type="similarity">
    <text evidence="1 2">Belongs to the OprB family.</text>
</comment>